<dbReference type="InterPro" id="IPR035906">
    <property type="entry name" value="MetI-like_sf"/>
</dbReference>
<feature type="domain" description="ABC transmembrane type-1" evidence="8">
    <location>
        <begin position="88"/>
        <end position="299"/>
    </location>
</feature>
<comment type="subcellular location">
    <subcellularLocation>
        <location evidence="1 7">Cell membrane</location>
        <topology evidence="1 7">Multi-pass membrane protein</topology>
    </subcellularLocation>
</comment>
<feature type="transmembrane region" description="Helical" evidence="7">
    <location>
        <begin position="246"/>
        <end position="269"/>
    </location>
</feature>
<proteinExistence type="inferred from homology"/>
<evidence type="ECO:0000256" key="1">
    <source>
        <dbReference type="ARBA" id="ARBA00004651"/>
    </source>
</evidence>
<gene>
    <name evidence="9" type="ORF">F4X14_01675</name>
</gene>
<evidence type="ECO:0000256" key="7">
    <source>
        <dbReference type="RuleBase" id="RU363032"/>
    </source>
</evidence>
<evidence type="ECO:0000256" key="3">
    <source>
        <dbReference type="ARBA" id="ARBA00022475"/>
    </source>
</evidence>
<comment type="similarity">
    <text evidence="7">Belongs to the binding-protein-dependent transport system permease family.</text>
</comment>
<keyword evidence="2 7" id="KW-0813">Transport</keyword>
<dbReference type="SUPFAM" id="SSF161098">
    <property type="entry name" value="MetI-like"/>
    <property type="match status" value="1"/>
</dbReference>
<feature type="transmembrane region" description="Helical" evidence="7">
    <location>
        <begin position="29"/>
        <end position="51"/>
    </location>
</feature>
<sequence>MATLQDHIAATSARTRQRPWYHLNGEERLAWLLVLPWIIGFVAFQLGPMLASLGLSLTEWRMFTPPKFIGLANYAEMISGDPLVFQAFKVTTIYSVTSVPLRIALGVLVALLLNASVRGLAFIRTVYYLPATVSGVAVAMVWLLILNGDFGLLNRALSLLGLEGPYWLTDTRTVLASFVLMSLWSVGAGIIIYLAGLQGVPNELYEAAEVDGAGDWVMFWKITIPMISPVLFFQFVIGMIDALQEFAGPFIMTQGGPGNASLFVMLYLFRQGFEFFQMGYASALAWVLFVYIMLLTLFIIRSSAVWVYYEGEVKGN</sequence>
<dbReference type="Pfam" id="PF00528">
    <property type="entry name" value="BPD_transp_1"/>
    <property type="match status" value="1"/>
</dbReference>
<dbReference type="GO" id="GO:0005886">
    <property type="term" value="C:plasma membrane"/>
    <property type="evidence" value="ECO:0007669"/>
    <property type="project" value="UniProtKB-SubCell"/>
</dbReference>
<dbReference type="PANTHER" id="PTHR30193:SF1">
    <property type="entry name" value="ABC TRANSPORTER PERMEASE PROTEIN YESP-RELATED"/>
    <property type="match status" value="1"/>
</dbReference>
<feature type="transmembrane region" description="Helical" evidence="7">
    <location>
        <begin position="125"/>
        <end position="145"/>
    </location>
</feature>
<keyword evidence="3" id="KW-1003">Cell membrane</keyword>
<keyword evidence="6 7" id="KW-0472">Membrane</keyword>
<dbReference type="PANTHER" id="PTHR30193">
    <property type="entry name" value="ABC TRANSPORTER PERMEASE PROTEIN"/>
    <property type="match status" value="1"/>
</dbReference>
<organism evidence="9">
    <name type="scientific">Caldilineaceae bacterium SB0661_bin_32</name>
    <dbReference type="NCBI Taxonomy" id="2605255"/>
    <lineage>
        <taxon>Bacteria</taxon>
        <taxon>Bacillati</taxon>
        <taxon>Chloroflexota</taxon>
        <taxon>Caldilineae</taxon>
        <taxon>Caldilineales</taxon>
        <taxon>Caldilineaceae</taxon>
    </lineage>
</organism>
<feature type="transmembrane region" description="Helical" evidence="7">
    <location>
        <begin position="174"/>
        <end position="197"/>
    </location>
</feature>
<feature type="transmembrane region" description="Helical" evidence="7">
    <location>
        <begin position="218"/>
        <end position="240"/>
    </location>
</feature>
<dbReference type="PROSITE" id="PS50928">
    <property type="entry name" value="ABC_TM1"/>
    <property type="match status" value="1"/>
</dbReference>
<dbReference type="GO" id="GO:0055085">
    <property type="term" value="P:transmembrane transport"/>
    <property type="evidence" value="ECO:0007669"/>
    <property type="project" value="InterPro"/>
</dbReference>
<evidence type="ECO:0000256" key="6">
    <source>
        <dbReference type="ARBA" id="ARBA00023136"/>
    </source>
</evidence>
<accession>A0A6B1D2D3</accession>
<feature type="transmembrane region" description="Helical" evidence="7">
    <location>
        <begin position="93"/>
        <end position="113"/>
    </location>
</feature>
<evidence type="ECO:0000256" key="5">
    <source>
        <dbReference type="ARBA" id="ARBA00022989"/>
    </source>
</evidence>
<dbReference type="InterPro" id="IPR000515">
    <property type="entry name" value="MetI-like"/>
</dbReference>
<dbReference type="EMBL" id="VXMH01000011">
    <property type="protein sequence ID" value="MYC93655.1"/>
    <property type="molecule type" value="Genomic_DNA"/>
</dbReference>
<keyword evidence="4 7" id="KW-0812">Transmembrane</keyword>
<reference evidence="9" key="1">
    <citation type="submission" date="2019-09" db="EMBL/GenBank/DDBJ databases">
        <title>Characterisation of the sponge microbiome using genome-centric metagenomics.</title>
        <authorList>
            <person name="Engelberts J.P."/>
            <person name="Robbins S.J."/>
            <person name="De Goeij J.M."/>
            <person name="Aranda M."/>
            <person name="Bell S.C."/>
            <person name="Webster N.S."/>
        </authorList>
    </citation>
    <scope>NUCLEOTIDE SEQUENCE</scope>
    <source>
        <strain evidence="9">SB0661_bin_32</strain>
    </source>
</reference>
<evidence type="ECO:0000256" key="2">
    <source>
        <dbReference type="ARBA" id="ARBA00022448"/>
    </source>
</evidence>
<evidence type="ECO:0000313" key="9">
    <source>
        <dbReference type="EMBL" id="MYC93655.1"/>
    </source>
</evidence>
<evidence type="ECO:0000256" key="4">
    <source>
        <dbReference type="ARBA" id="ARBA00022692"/>
    </source>
</evidence>
<comment type="caution">
    <text evidence="9">The sequence shown here is derived from an EMBL/GenBank/DDBJ whole genome shotgun (WGS) entry which is preliminary data.</text>
</comment>
<evidence type="ECO:0000259" key="8">
    <source>
        <dbReference type="PROSITE" id="PS50928"/>
    </source>
</evidence>
<keyword evidence="5 7" id="KW-1133">Transmembrane helix</keyword>
<protein>
    <submittedName>
        <fullName evidence="9">Sugar ABC transporter permease</fullName>
    </submittedName>
</protein>
<dbReference type="InterPro" id="IPR051393">
    <property type="entry name" value="ABC_transporter_permease"/>
</dbReference>
<name>A0A6B1D2D3_9CHLR</name>
<feature type="transmembrane region" description="Helical" evidence="7">
    <location>
        <begin position="281"/>
        <end position="309"/>
    </location>
</feature>
<dbReference type="CDD" id="cd06261">
    <property type="entry name" value="TM_PBP2"/>
    <property type="match status" value="1"/>
</dbReference>
<dbReference type="Gene3D" id="1.10.3720.10">
    <property type="entry name" value="MetI-like"/>
    <property type="match status" value="1"/>
</dbReference>
<dbReference type="AlphaFoldDB" id="A0A6B1D2D3"/>